<name>A0A654CJ80_SPHMU</name>
<gene>
    <name evidence="1" type="ORF">SPHINGO8BC_50977</name>
</gene>
<organism evidence="1 2">
    <name type="scientific">Sphingobacterium multivorum</name>
    <dbReference type="NCBI Taxonomy" id="28454"/>
    <lineage>
        <taxon>Bacteria</taxon>
        <taxon>Pseudomonadati</taxon>
        <taxon>Bacteroidota</taxon>
        <taxon>Sphingobacteriia</taxon>
        <taxon>Sphingobacteriales</taxon>
        <taxon>Sphingobacteriaceae</taxon>
        <taxon>Sphingobacterium</taxon>
    </lineage>
</organism>
<dbReference type="AlphaFoldDB" id="A0A654CJ80"/>
<proteinExistence type="predicted"/>
<evidence type="ECO:0000313" key="2">
    <source>
        <dbReference type="Proteomes" id="UP000432350"/>
    </source>
</evidence>
<sequence>MERKRIIAKFIYSKPTLWKSIMRLLSEDLRNTLTYGVPKYTNMRSTKPNLLI</sequence>
<accession>A0A654CJ80</accession>
<reference evidence="1 2" key="1">
    <citation type="submission" date="2019-10" db="EMBL/GenBank/DDBJ databases">
        <authorList>
            <person name="Karimi E."/>
        </authorList>
    </citation>
    <scope>NUCLEOTIDE SEQUENCE [LARGE SCALE GENOMIC DNA]</scope>
    <source>
        <strain evidence="1">Sphingobacterium sp. 8BC</strain>
    </source>
</reference>
<evidence type="ECO:0000313" key="1">
    <source>
        <dbReference type="EMBL" id="VXC93427.1"/>
    </source>
</evidence>
<dbReference type="EMBL" id="CABWMV010000024">
    <property type="protein sequence ID" value="VXC93427.1"/>
    <property type="molecule type" value="Genomic_DNA"/>
</dbReference>
<protein>
    <submittedName>
        <fullName evidence="1">Uncharacterized protein</fullName>
    </submittedName>
</protein>
<dbReference type="Proteomes" id="UP000432350">
    <property type="component" value="Unassembled WGS sequence"/>
</dbReference>